<reference evidence="3" key="1">
    <citation type="journal article" date="2014" name="BMC Genomics">
        <title>Genome characteristics reveal the impact of lichenization on lichen-forming fungus Endocarpon pusillum Hedwig (Verrucariales, Ascomycota).</title>
        <authorList>
            <person name="Wang Y.-Y."/>
            <person name="Liu B."/>
            <person name="Zhang X.-Y."/>
            <person name="Zhou Q.-M."/>
            <person name="Zhang T."/>
            <person name="Li H."/>
            <person name="Yu Y.-F."/>
            <person name="Zhang X.-L."/>
            <person name="Hao X.-Y."/>
            <person name="Wang M."/>
            <person name="Wang L."/>
            <person name="Wei J.-C."/>
        </authorList>
    </citation>
    <scope>NUCLEOTIDE SEQUENCE [LARGE SCALE GENOMIC DNA]</scope>
    <source>
        <strain evidence="3">Z07020 / HMAS-L-300199</strain>
    </source>
</reference>
<evidence type="ECO:0000256" key="1">
    <source>
        <dbReference type="SAM" id="SignalP"/>
    </source>
</evidence>
<dbReference type="OMA" id="IQHKWNQ"/>
<protein>
    <submittedName>
        <fullName evidence="2">Uncharacterized protein</fullName>
    </submittedName>
</protein>
<keyword evidence="1" id="KW-0732">Signal</keyword>
<evidence type="ECO:0000313" key="3">
    <source>
        <dbReference type="Proteomes" id="UP000019373"/>
    </source>
</evidence>
<keyword evidence="3" id="KW-1185">Reference proteome</keyword>
<dbReference type="RefSeq" id="XP_007801787.1">
    <property type="nucleotide sequence ID" value="XM_007803596.1"/>
</dbReference>
<dbReference type="HOGENOM" id="CLU_108575_0_0_1"/>
<name>U1HQ65_ENDPU</name>
<sequence>MKIFSLVMSVGSLAHPALALDTRAIDRSRVPFSSGFRQPEPPMVEPEFRANWNQHKWDANVSHIASGFVYNSPSQRKVRVDEAYDSTFGSSLLDYNNVTQEGVANRLWTLSPAITSPPACFEGFTNPAFPLISADFLVANNAIYGGEVHDALAGKVSSWDILYQGAIPVTVLLGEDNIIQGYDFVGPETRARAITRFFNIIVGPIRQMSSSESADQRQIAHQYGERTKLLWNVEGGKK</sequence>
<organism evidence="2 3">
    <name type="scientific">Endocarpon pusillum (strain Z07020 / HMAS-L-300199)</name>
    <name type="common">Lichen-forming fungus</name>
    <dbReference type="NCBI Taxonomy" id="1263415"/>
    <lineage>
        <taxon>Eukaryota</taxon>
        <taxon>Fungi</taxon>
        <taxon>Dikarya</taxon>
        <taxon>Ascomycota</taxon>
        <taxon>Pezizomycotina</taxon>
        <taxon>Eurotiomycetes</taxon>
        <taxon>Chaetothyriomycetidae</taxon>
        <taxon>Verrucariales</taxon>
        <taxon>Verrucariaceae</taxon>
        <taxon>Endocarpon</taxon>
    </lineage>
</organism>
<dbReference type="Proteomes" id="UP000019373">
    <property type="component" value="Unassembled WGS sequence"/>
</dbReference>
<feature type="signal peptide" evidence="1">
    <location>
        <begin position="1"/>
        <end position="19"/>
    </location>
</feature>
<dbReference type="OrthoDB" id="3535343at2759"/>
<evidence type="ECO:0000313" key="2">
    <source>
        <dbReference type="EMBL" id="ERF72555.1"/>
    </source>
</evidence>
<accession>U1HQ65</accession>
<dbReference type="eggNOG" id="ENOG502SN95">
    <property type="taxonomic scope" value="Eukaryota"/>
</dbReference>
<dbReference type="AlphaFoldDB" id="U1HQ65"/>
<gene>
    <name evidence="2" type="ORF">EPUS_02837</name>
</gene>
<feature type="chain" id="PRO_5004613676" evidence="1">
    <location>
        <begin position="20"/>
        <end position="238"/>
    </location>
</feature>
<dbReference type="EMBL" id="KE721082">
    <property type="protein sequence ID" value="ERF72555.1"/>
    <property type="molecule type" value="Genomic_DNA"/>
</dbReference>
<dbReference type="GeneID" id="19237886"/>
<proteinExistence type="predicted"/>